<accession>A0A1R4GJF3</accession>
<evidence type="ECO:0000313" key="2">
    <source>
        <dbReference type="EMBL" id="SJM68308.1"/>
    </source>
</evidence>
<reference evidence="2 3" key="1">
    <citation type="submission" date="2017-02" db="EMBL/GenBank/DDBJ databases">
        <authorList>
            <person name="Peterson S.W."/>
        </authorList>
    </citation>
    <scope>NUCLEOTIDE SEQUENCE [LARGE SCALE GENOMIC DNA]</scope>
    <source>
        <strain evidence="2 3">B Ar 00.02</strain>
    </source>
</reference>
<dbReference type="Proteomes" id="UP000195913">
    <property type="component" value="Unassembled WGS sequence"/>
</dbReference>
<keyword evidence="3" id="KW-1185">Reference proteome</keyword>
<evidence type="ECO:0000313" key="3">
    <source>
        <dbReference type="Proteomes" id="UP000195913"/>
    </source>
</evidence>
<dbReference type="SUPFAM" id="SSF52540">
    <property type="entry name" value="P-loop containing nucleoside triphosphate hydrolases"/>
    <property type="match status" value="1"/>
</dbReference>
<dbReference type="EMBL" id="FUHW01000038">
    <property type="protein sequence ID" value="SJM68308.1"/>
    <property type="molecule type" value="Genomic_DNA"/>
</dbReference>
<dbReference type="Gene3D" id="3.40.50.300">
    <property type="entry name" value="P-loop containing nucleotide triphosphate hydrolases"/>
    <property type="match status" value="2"/>
</dbReference>
<name>A0A1R4GJF3_9MICC</name>
<dbReference type="RefSeq" id="WP_143269273.1">
    <property type="nucleotide sequence ID" value="NZ_FUHW01000038.1"/>
</dbReference>
<evidence type="ECO:0000256" key="1">
    <source>
        <dbReference type="SAM" id="MobiDB-lite"/>
    </source>
</evidence>
<organism evidence="2 3">
    <name type="scientific">Arthrobacter rhombi</name>
    <dbReference type="NCBI Taxonomy" id="71253"/>
    <lineage>
        <taxon>Bacteria</taxon>
        <taxon>Bacillati</taxon>
        <taxon>Actinomycetota</taxon>
        <taxon>Actinomycetes</taxon>
        <taxon>Micrococcales</taxon>
        <taxon>Micrococcaceae</taxon>
        <taxon>Arthrobacter</taxon>
    </lineage>
</organism>
<dbReference type="InterPro" id="IPR027417">
    <property type="entry name" value="P-loop_NTPase"/>
</dbReference>
<feature type="compositionally biased region" description="Basic and acidic residues" evidence="1">
    <location>
        <begin position="1264"/>
        <end position="1292"/>
    </location>
</feature>
<protein>
    <submittedName>
        <fullName evidence="2">Uncharacterized protein</fullName>
    </submittedName>
</protein>
<feature type="compositionally biased region" description="Polar residues" evidence="1">
    <location>
        <begin position="1225"/>
        <end position="1235"/>
    </location>
</feature>
<feature type="compositionally biased region" description="Basic and acidic residues" evidence="1">
    <location>
        <begin position="1207"/>
        <end position="1216"/>
    </location>
</feature>
<feature type="region of interest" description="Disordered" evidence="1">
    <location>
        <begin position="1205"/>
        <end position="1292"/>
    </location>
</feature>
<proteinExistence type="predicted"/>
<sequence length="1292" mass="141267">MTDWLEKLGPGAGTDTLLRFAGSTSNCIDITHAHPSGLAQFLAGRRTRLSMLLRDVDAYNQGRRTARALRAKIRELSEDRGIDVGYLASGVATWRAVQDGRSEQFSAPIMLGRISLTQREGQEEDEVQLAGRAQVNPALVRYFQEQQGLDIDVEALEGAAYMTARFDPRRALDTLREQVASLPGTVIEHRLLVSTFADLADPADPSRIDVTHPVISRLLDEDAGEEVVVQEPEVTVLSSDERHPADEALVLDADASQQEVLDLVDAGESVVVSSPPGTGQTQTAVNAAAILAGQGKRVLIVAERRETARSLTEKLAELDLASMALRLSPEVGPEELRDQLTQAILRNERAAEPQLGQLHQRLTEHRHALLDHVNSLHDVRSRWGCSPYQAMQELARLTSMDPAPATSVRLKRSVLDSISDREETAVRLRRAAEVGSFTASTTASPWYGARLRNRRETDDALEIASSLAEDLPKLHAQMLKVAEHSEITLGETFVEWGAQLDLLVAVRGSLDKFEPDIFDRSVEDLISATASSSWRRERGIEMSSITRSRLRRVAKEYVRPGVHISDLHTSIIEVQQQREMWNSYATSQRHPKVPTGLIELNKAYLDAAARIARLDEALAPVDADDELQHLPLEELVTRLKDLVDDENALHVLPERTLVLEQLREQGLGELLEDLAEREVDADEVAAELDLAWWQSALEAMISGDEYLAMSDGASLRRLEAEYRLADNAHIASGASRLRWQLAQRWKAALADHRAASRELRSLLKNGEPTLEDVAGLGVGLVNALVPVWIGSPLLIPAVVPEDVEFDAVILLDADALSLRSAVGSISRSGQVIAFGDAMLGKPRGFNVSVDPTASARAPHEPASTFEELSTVLPLRRLRTVYRGVDEGLTEALGRAYYSGSLHRLPAARAMSGGTPSLSVDYVPDGTGMPGSGGESVETTVAEVNRVVDLVFSHIRRRPHRSLAVIAANQRHAARIAEAISLQLPNHPGAQPFFKERVEAFQVSSVERAHGLVRDAVIFSLGYGRTPHGKSLHDFGALSSERGDELFVTGVTRSRDLLHLVSAVAPEDMDMDRVTGGARQFIELVGRVLSGESGVTGDGHPLEDPLVADLKERLEAAGAIVKERYRGVLDLAAQAADTSEGAELPLAVVSDGTEEYRNMTVRERSRLRPQLLETMGWRYIPLWTIDVFSDPASIASTMARYLGLGDPADTHHHREDDMGADEQDQSRAGQDETSTAGRHAADLGAGAPADRTAGQGSDPVLPTRAGDDDPRGWGDSEGNHDQWLREQRPPHWG</sequence>
<gene>
    <name evidence="2" type="ORF">FM101_10930</name>
</gene>